<evidence type="ECO:0000256" key="1">
    <source>
        <dbReference type="ARBA" id="ARBA00012920"/>
    </source>
</evidence>
<dbReference type="PANTHER" id="PTHR11707">
    <property type="entry name" value="L-ASPARAGINASE"/>
    <property type="match status" value="1"/>
</dbReference>
<dbReference type="InterPro" id="IPR027474">
    <property type="entry name" value="L-asparaginase_N"/>
</dbReference>
<evidence type="ECO:0000313" key="4">
    <source>
        <dbReference type="EMBL" id="KAK1928065.1"/>
    </source>
</evidence>
<dbReference type="EMBL" id="JAODAN010000001">
    <property type="protein sequence ID" value="KAK1928065.1"/>
    <property type="molecule type" value="Genomic_DNA"/>
</dbReference>
<evidence type="ECO:0000259" key="3">
    <source>
        <dbReference type="Pfam" id="PF00710"/>
    </source>
</evidence>
<dbReference type="SUPFAM" id="SSF53774">
    <property type="entry name" value="Glutaminase/Asparaginase"/>
    <property type="match status" value="1"/>
</dbReference>
<dbReference type="Proteomes" id="UP001182556">
    <property type="component" value="Unassembled WGS sequence"/>
</dbReference>
<feature type="signal peptide" evidence="2">
    <location>
        <begin position="1"/>
        <end position="16"/>
    </location>
</feature>
<protein>
    <recommendedName>
        <fullName evidence="1">asparaginase</fullName>
        <ecNumber evidence="1">3.5.1.1</ecNumber>
    </recommendedName>
</protein>
<dbReference type="InterPro" id="IPR036152">
    <property type="entry name" value="Asp/glu_Ase-like_sf"/>
</dbReference>
<evidence type="ECO:0000313" key="5">
    <source>
        <dbReference type="Proteomes" id="UP001182556"/>
    </source>
</evidence>
<dbReference type="GO" id="GO:0009066">
    <property type="term" value="P:aspartate family amino acid metabolic process"/>
    <property type="evidence" value="ECO:0007669"/>
    <property type="project" value="UniProtKB-ARBA"/>
</dbReference>
<accession>A0AAD9FXH2</accession>
<dbReference type="PANTHER" id="PTHR11707:SF28">
    <property type="entry name" value="60 KDA LYSOPHOSPHOLIPASE"/>
    <property type="match status" value="1"/>
</dbReference>
<keyword evidence="5" id="KW-1185">Reference proteome</keyword>
<feature type="chain" id="PRO_5042061867" description="asparaginase" evidence="2">
    <location>
        <begin position="17"/>
        <end position="359"/>
    </location>
</feature>
<gene>
    <name evidence="4" type="ORF">DB88DRAFT_508111</name>
</gene>
<dbReference type="EC" id="3.5.1.1" evidence="1"/>
<dbReference type="PIRSF" id="PIRSF500176">
    <property type="entry name" value="L_ASNase"/>
    <property type="match status" value="1"/>
</dbReference>
<dbReference type="Gene3D" id="3.40.50.40">
    <property type="match status" value="2"/>
</dbReference>
<dbReference type="InterPro" id="IPR027473">
    <property type="entry name" value="L-asparaginase_C"/>
</dbReference>
<reference evidence="4" key="1">
    <citation type="submission" date="2023-02" db="EMBL/GenBank/DDBJ databases">
        <title>Identification and recombinant expression of a fungal hydrolase from Papiliotrema laurentii that hydrolyzes apple cutin and clears colloidal polyester polyurethane.</title>
        <authorList>
            <consortium name="DOE Joint Genome Institute"/>
            <person name="Roman V.A."/>
            <person name="Bojanowski C."/>
            <person name="Crable B.R."/>
            <person name="Wagner D.N."/>
            <person name="Hung C.S."/>
            <person name="Nadeau L.J."/>
            <person name="Schratz L."/>
            <person name="Haridas S."/>
            <person name="Pangilinan J."/>
            <person name="Lipzen A."/>
            <person name="Na H."/>
            <person name="Yan M."/>
            <person name="Ng V."/>
            <person name="Grigoriev I.V."/>
            <person name="Spatafora J.W."/>
            <person name="Barlow D."/>
            <person name="Biffinger J."/>
            <person name="Kelley-Loughnane N."/>
            <person name="Varaljay V.A."/>
            <person name="Crookes-Goodson W.J."/>
        </authorList>
    </citation>
    <scope>NUCLEOTIDE SEQUENCE</scope>
    <source>
        <strain evidence="4">5307AH</strain>
    </source>
</reference>
<comment type="caution">
    <text evidence="4">The sequence shown here is derived from an EMBL/GenBank/DDBJ whole genome shotgun (WGS) entry which is preliminary data.</text>
</comment>
<dbReference type="InterPro" id="IPR037152">
    <property type="entry name" value="L-asparaginase_N_sf"/>
</dbReference>
<dbReference type="PROSITE" id="PS51732">
    <property type="entry name" value="ASN_GLN_ASE_3"/>
    <property type="match status" value="1"/>
</dbReference>
<dbReference type="Gene3D" id="3.40.50.1170">
    <property type="entry name" value="L-asparaginase, N-terminal domain"/>
    <property type="match status" value="1"/>
</dbReference>
<dbReference type="PIRSF" id="PIRSF001220">
    <property type="entry name" value="L-ASNase_gatD"/>
    <property type="match status" value="1"/>
</dbReference>
<dbReference type="GO" id="GO:0004067">
    <property type="term" value="F:asparaginase activity"/>
    <property type="evidence" value="ECO:0007669"/>
    <property type="project" value="UniProtKB-UniRule"/>
</dbReference>
<evidence type="ECO:0000256" key="2">
    <source>
        <dbReference type="SAM" id="SignalP"/>
    </source>
</evidence>
<dbReference type="InterPro" id="IPR006034">
    <property type="entry name" value="Asparaginase/glutaminase-like"/>
</dbReference>
<proteinExistence type="predicted"/>
<dbReference type="Pfam" id="PF00710">
    <property type="entry name" value="Asparaginase"/>
    <property type="match status" value="1"/>
</dbReference>
<organism evidence="4 5">
    <name type="scientific">Papiliotrema laurentii</name>
    <name type="common">Cryptococcus laurentii</name>
    <dbReference type="NCBI Taxonomy" id="5418"/>
    <lineage>
        <taxon>Eukaryota</taxon>
        <taxon>Fungi</taxon>
        <taxon>Dikarya</taxon>
        <taxon>Basidiomycota</taxon>
        <taxon>Agaricomycotina</taxon>
        <taxon>Tremellomycetes</taxon>
        <taxon>Tremellales</taxon>
        <taxon>Rhynchogastremaceae</taxon>
        <taxon>Papiliotrema</taxon>
    </lineage>
</organism>
<sequence length="359" mass="38479">MLPILLLLPSLAAAQAIDRWKRTDEAGLTLYNSGDGTILSGSCNGRLDNVNYGGCVGGVSPEGLIAETPEVLDIAQIAVVNATVRSSSSDATSMRFLNFSLHANQHICPGDSDIVGAVMIHGTNTLAETAFGIDLTFNCSKPFITTGSMRPNSALSPDGPFNFYGAVRTAVHPDARDRGGLMSFNDRLVSTFFATKTNANSVTTFLNPDVGSVAQFLAGQPYFYYPASLPIDRHYFDPTTLTLPPPRVTIVYAHQEFDAGLIRAAAADGAKGIVYMGPGPGGGIVTVVTHRTWLGFNPPSPQLDTYIHSGVLTGEQSRIQLQLALAAGYDYRRIAQLFEGYVRRVVYNEATAFYNGTQV</sequence>
<feature type="domain" description="L-asparaginase N-terminal" evidence="3">
    <location>
        <begin position="58"/>
        <end position="226"/>
    </location>
</feature>
<dbReference type="AlphaFoldDB" id="A0AAD9FXH2"/>
<name>A0AAD9FXH2_PAPLA</name>
<keyword evidence="2" id="KW-0732">Signal</keyword>
<dbReference type="SMART" id="SM00870">
    <property type="entry name" value="Asparaginase"/>
    <property type="match status" value="1"/>
</dbReference>